<comment type="subcellular location">
    <subcellularLocation>
        <location evidence="2">Cytoplasm</location>
    </subcellularLocation>
    <subcellularLocation>
        <location evidence="1">Nucleus</location>
    </subcellularLocation>
</comment>
<dbReference type="Proteomes" id="UP000187013">
    <property type="component" value="Unassembled WGS sequence"/>
</dbReference>
<dbReference type="EMBL" id="BDGX01000014">
    <property type="protein sequence ID" value="GAV49216.1"/>
    <property type="molecule type" value="Genomic_DNA"/>
</dbReference>
<evidence type="ECO:0000256" key="3">
    <source>
        <dbReference type="ARBA" id="ARBA00008940"/>
    </source>
</evidence>
<evidence type="ECO:0000256" key="6">
    <source>
        <dbReference type="ARBA" id="ARBA00023306"/>
    </source>
</evidence>
<name>A0A1Q3A0J3_ZYGRO</name>
<dbReference type="eggNOG" id="ENOG502QZAU">
    <property type="taxonomic scope" value="Eukaryota"/>
</dbReference>
<dbReference type="InterPro" id="IPR049317">
    <property type="entry name" value="GCIP-like_N"/>
</dbReference>
<feature type="domain" description="Cyclin-D1-binding protein 1-like N-terminal" evidence="8">
    <location>
        <begin position="43"/>
        <end position="194"/>
    </location>
</feature>
<dbReference type="InterPro" id="IPR026907">
    <property type="entry name" value="GCIP-like"/>
</dbReference>
<evidence type="ECO:0000313" key="11">
    <source>
        <dbReference type="Proteomes" id="UP000187013"/>
    </source>
</evidence>
<feature type="domain" description="Cyclin-D1-binding protein 1-like C-terminal" evidence="9">
    <location>
        <begin position="207"/>
        <end position="322"/>
    </location>
</feature>
<keyword evidence="6" id="KW-0131">Cell cycle</keyword>
<evidence type="ECO:0000259" key="9">
    <source>
        <dbReference type="Pfam" id="PF20936"/>
    </source>
</evidence>
<dbReference type="Pfam" id="PF20936">
    <property type="entry name" value="GCIP_C"/>
    <property type="match status" value="1"/>
</dbReference>
<evidence type="ECO:0000256" key="2">
    <source>
        <dbReference type="ARBA" id="ARBA00004496"/>
    </source>
</evidence>
<evidence type="ECO:0000256" key="7">
    <source>
        <dbReference type="SAM" id="MobiDB-lite"/>
    </source>
</evidence>
<gene>
    <name evidence="10" type="ORF">ZYGR_0N06230</name>
</gene>
<dbReference type="PANTHER" id="PTHR15492">
    <property type="entry name" value="CYCLIN D1-BINDING PROTEIN 1"/>
    <property type="match status" value="1"/>
</dbReference>
<dbReference type="OMA" id="WIDTWEI"/>
<feature type="compositionally biased region" description="Acidic residues" evidence="7">
    <location>
        <begin position="201"/>
        <end position="215"/>
    </location>
</feature>
<dbReference type="InterPro" id="IPR049318">
    <property type="entry name" value="GCIP_C"/>
</dbReference>
<keyword evidence="4" id="KW-0963">Cytoplasm</keyword>
<dbReference type="AlphaFoldDB" id="A0A1Q3A0J3"/>
<dbReference type="GO" id="GO:0005737">
    <property type="term" value="C:cytoplasm"/>
    <property type="evidence" value="ECO:0007669"/>
    <property type="project" value="UniProtKB-SubCell"/>
</dbReference>
<proteinExistence type="inferred from homology"/>
<dbReference type="PANTHER" id="PTHR15492:SF1">
    <property type="entry name" value="CYCLIN-D1-BINDING PROTEIN 1"/>
    <property type="match status" value="1"/>
</dbReference>
<keyword evidence="5" id="KW-0539">Nucleus</keyword>
<dbReference type="Pfam" id="PF13324">
    <property type="entry name" value="GCIP_N"/>
    <property type="match status" value="1"/>
</dbReference>
<dbReference type="GO" id="GO:0005634">
    <property type="term" value="C:nucleus"/>
    <property type="evidence" value="ECO:0007669"/>
    <property type="project" value="UniProtKB-SubCell"/>
</dbReference>
<feature type="region of interest" description="Disordered" evidence="7">
    <location>
        <begin position="201"/>
        <end position="226"/>
    </location>
</feature>
<evidence type="ECO:0000256" key="4">
    <source>
        <dbReference type="ARBA" id="ARBA00022490"/>
    </source>
</evidence>
<dbReference type="Gene3D" id="1.20.1410.10">
    <property type="entry name" value="I/LWEQ domain"/>
    <property type="match status" value="1"/>
</dbReference>
<protein>
    <submittedName>
        <fullName evidence="10">Uncharacterized protein</fullName>
    </submittedName>
</protein>
<comment type="similarity">
    <text evidence="3">Belongs to the CCNDBP1 family.</text>
</comment>
<evidence type="ECO:0000256" key="1">
    <source>
        <dbReference type="ARBA" id="ARBA00004123"/>
    </source>
</evidence>
<evidence type="ECO:0000313" key="10">
    <source>
        <dbReference type="EMBL" id="GAV49216.1"/>
    </source>
</evidence>
<evidence type="ECO:0000256" key="5">
    <source>
        <dbReference type="ARBA" id="ARBA00023242"/>
    </source>
</evidence>
<accession>A0A1Q3A0J3</accession>
<evidence type="ECO:0000259" key="8">
    <source>
        <dbReference type="Pfam" id="PF13324"/>
    </source>
</evidence>
<dbReference type="OrthoDB" id="4088536at2759"/>
<reference evidence="10 11" key="1">
    <citation type="submission" date="2016-08" db="EMBL/GenBank/DDBJ databases">
        <title>Draft genome sequence of allopolyploid Zygosaccharomyces rouxii.</title>
        <authorList>
            <person name="Watanabe J."/>
            <person name="Uehara K."/>
            <person name="Mogi Y."/>
            <person name="Tsukioka Y."/>
        </authorList>
    </citation>
    <scope>NUCLEOTIDE SEQUENCE [LARGE SCALE GENOMIC DNA]</scope>
    <source>
        <strain evidence="10 11">NBRC 110957</strain>
    </source>
</reference>
<organism evidence="10 11">
    <name type="scientific">Zygosaccharomyces rouxii</name>
    <dbReference type="NCBI Taxonomy" id="4956"/>
    <lineage>
        <taxon>Eukaryota</taxon>
        <taxon>Fungi</taxon>
        <taxon>Dikarya</taxon>
        <taxon>Ascomycota</taxon>
        <taxon>Saccharomycotina</taxon>
        <taxon>Saccharomycetes</taxon>
        <taxon>Saccharomycetales</taxon>
        <taxon>Saccharomycetaceae</taxon>
        <taxon>Zygosaccharomyces</taxon>
    </lineage>
</organism>
<sequence length="348" mass="40160">MSEEVQKHIDTIRSQFCESYQQASDLHGITSDTQLQSSDELTELKKLSQINKAHATKIGIVCQPQRFYDNLNALSKELQEFTASLFYTLSLLPLFYQDKKDKWAPFFLQRLDSKILELLSGSSVLCNDIDAMLKDDQREKEDTDRLRSIGMIWAACDSLDELAQRGQFHLLGDGVHQSCALVQDVLQDIEQWIANPELGDDFDLEDLEDSEDEKDESGNDSDHGDDEVALQKMKDFVQDWQNKIKMIKLLLSSFAKSISTNFYKDRKTKGSILQKLYDLQKDIVAQVDELLSDFFMSDASFDPTEFEPTIHKLNELLTQVVKILRNLNKDDTKKSKWIEVWDNKYFAK</sequence>
<comment type="caution">
    <text evidence="10">The sequence shown here is derived from an EMBL/GenBank/DDBJ whole genome shotgun (WGS) entry which is preliminary data.</text>
</comment>